<feature type="region of interest" description="Disordered" evidence="7">
    <location>
        <begin position="212"/>
        <end position="251"/>
    </location>
</feature>
<proteinExistence type="inferred from homology"/>
<dbReference type="Pfam" id="PF05236">
    <property type="entry name" value="TAF4"/>
    <property type="match status" value="1"/>
</dbReference>
<comment type="subcellular location">
    <subcellularLocation>
        <location evidence="1">Nucleus</location>
    </subcellularLocation>
</comment>
<dbReference type="AlphaFoldDB" id="A0A151ZGM8"/>
<evidence type="ECO:0000256" key="3">
    <source>
        <dbReference type="ARBA" id="ARBA00023015"/>
    </source>
</evidence>
<keyword evidence="6" id="KW-0175">Coiled coil</keyword>
<dbReference type="GO" id="GO:0005669">
    <property type="term" value="C:transcription factor TFIID complex"/>
    <property type="evidence" value="ECO:0007669"/>
    <property type="project" value="InterPro"/>
</dbReference>
<dbReference type="EMBL" id="LODT01000028">
    <property type="protein sequence ID" value="KYQ93131.1"/>
    <property type="molecule type" value="Genomic_DNA"/>
</dbReference>
<feature type="domain" description="Transcription initiation factor TFIID component TAF4 C-terminal" evidence="8">
    <location>
        <begin position="469"/>
        <end position="669"/>
    </location>
</feature>
<feature type="compositionally biased region" description="Low complexity" evidence="7">
    <location>
        <begin position="144"/>
        <end position="157"/>
    </location>
</feature>
<feature type="compositionally biased region" description="Low complexity" evidence="7">
    <location>
        <begin position="242"/>
        <end position="251"/>
    </location>
</feature>
<dbReference type="FunCoup" id="A0A151ZGM8">
    <property type="interactions" value="427"/>
</dbReference>
<evidence type="ECO:0000256" key="6">
    <source>
        <dbReference type="SAM" id="Coils"/>
    </source>
</evidence>
<evidence type="ECO:0000256" key="2">
    <source>
        <dbReference type="ARBA" id="ARBA00006178"/>
    </source>
</evidence>
<dbReference type="InParanoid" id="A0A151ZGM8"/>
<reference evidence="9 10" key="1">
    <citation type="submission" date="2015-12" db="EMBL/GenBank/DDBJ databases">
        <title>Dictyostelia acquired genes for synthesis and detection of signals that induce cell-type specialization by lateral gene transfer from prokaryotes.</title>
        <authorList>
            <person name="Gloeckner G."/>
            <person name="Schaap P."/>
        </authorList>
    </citation>
    <scope>NUCLEOTIDE SEQUENCE [LARGE SCALE GENOMIC DNA]</scope>
    <source>
        <strain evidence="9 10">TK</strain>
    </source>
</reference>
<evidence type="ECO:0000313" key="10">
    <source>
        <dbReference type="Proteomes" id="UP000076078"/>
    </source>
</evidence>
<accession>A0A151ZGM8</accession>
<sequence length="796" mass="86984">MDDGTEDVDLTELEEMQKFLTGASTTTPSVATNTFSASQGVNSLPQQQQQSIGGGVPPQYAKPQPQSNIVMNAGQQVMNKPNIIINTSGVPVNSGGTSITSSTTIGAGGQVGKPPAQYYPNTAGGTNATTTGYPPNVNPQYRPTGTPTTTTTPQGQPNIVKGPINYPPGTAPSSQSTTGIQQAYGAPGGPMIAKGPPVPNTVPGSNMPIRTGTIPNQPGANPYLKNPSQPGVPMSSGSGTTAAPSNSSPINNQIQNHFNALALAYRNGILKRDILMSHLETLFGKQYTTIYTEKIDNIPVERVPPLPQDFNLQKILDNTPKIKDLALSQGKSNTPNPSTTTPTSNPNPTPSPTNPNNFNNNVKPLMNNVNPIQSNINSTTINTSNTIVQPQSNMSQINSTPSTITTPTSTTTINTPQPTLQPTNTIVQQSNINSININNNINNTKDLKRKKPGDNEKEDNFEKQNIKDLNDVTKIAMIDMKNETDHFLPDFGEEDENYTPEAEPLFLNSLPLRKKLCSVANRNGIKIQEENSLAEFLSLACQDYLRNVLEFLVKTCQQRLELQKEDLPTAITSDVKKKLQLIEKREKDERLRREAEENEKILQEAKKQEQMSKKKYEEKTPLATREKLAKAKMEEEENKRALAANNTAMVALGNVVRKKSTPLMSKTSHSLNPPVPSPALQQLLQIVKEGKSLTPEQIPLYHQYNQAYEQQLAKHYERVASQIQQGGSVTGNLDQDGSSKTLPSSSLMEKSKSLNKITKKDCLFSHTIIKPHIIQKYELLKLQKKKNSASTFQLLS</sequence>
<protein>
    <recommendedName>
        <fullName evidence="8">Transcription initiation factor TFIID component TAF4 C-terminal domain-containing protein</fullName>
    </recommendedName>
</protein>
<keyword evidence="10" id="KW-1185">Reference proteome</keyword>
<dbReference type="InterPro" id="IPR045144">
    <property type="entry name" value="TAF4"/>
</dbReference>
<keyword evidence="5" id="KW-0539">Nucleus</keyword>
<feature type="compositionally biased region" description="Low complexity" evidence="7">
    <location>
        <begin position="332"/>
        <end position="344"/>
    </location>
</feature>
<dbReference type="CDD" id="cd08045">
    <property type="entry name" value="HFD_TAF4"/>
    <property type="match status" value="1"/>
</dbReference>
<feature type="region of interest" description="Disordered" evidence="7">
    <location>
        <begin position="393"/>
        <end position="421"/>
    </location>
</feature>
<evidence type="ECO:0000256" key="4">
    <source>
        <dbReference type="ARBA" id="ARBA00023163"/>
    </source>
</evidence>
<evidence type="ECO:0000313" key="9">
    <source>
        <dbReference type="EMBL" id="KYQ93131.1"/>
    </source>
</evidence>
<keyword evidence="4" id="KW-0804">Transcription</keyword>
<evidence type="ECO:0000256" key="1">
    <source>
        <dbReference type="ARBA" id="ARBA00004123"/>
    </source>
</evidence>
<feature type="region of interest" description="Disordered" evidence="7">
    <location>
        <begin position="144"/>
        <end position="185"/>
    </location>
</feature>
<evidence type="ECO:0000256" key="5">
    <source>
        <dbReference type="ARBA" id="ARBA00023242"/>
    </source>
</evidence>
<dbReference type="STRING" id="361077.A0A151ZGM8"/>
<feature type="compositionally biased region" description="Low complexity" evidence="7">
    <location>
        <begin position="395"/>
        <end position="421"/>
    </location>
</feature>
<feature type="region of interest" description="Disordered" evidence="7">
    <location>
        <begin position="727"/>
        <end position="749"/>
    </location>
</feature>
<evidence type="ECO:0000256" key="7">
    <source>
        <dbReference type="SAM" id="MobiDB-lite"/>
    </source>
</evidence>
<dbReference type="GO" id="GO:0006367">
    <property type="term" value="P:transcription initiation at RNA polymerase II promoter"/>
    <property type="evidence" value="ECO:0007669"/>
    <property type="project" value="TreeGrafter"/>
</dbReference>
<organism evidence="9 10">
    <name type="scientific">Tieghemostelium lacteum</name>
    <name type="common">Slime mold</name>
    <name type="synonym">Dictyostelium lacteum</name>
    <dbReference type="NCBI Taxonomy" id="361077"/>
    <lineage>
        <taxon>Eukaryota</taxon>
        <taxon>Amoebozoa</taxon>
        <taxon>Evosea</taxon>
        <taxon>Eumycetozoa</taxon>
        <taxon>Dictyostelia</taxon>
        <taxon>Dictyosteliales</taxon>
        <taxon>Raperosteliaceae</taxon>
        <taxon>Tieghemostelium</taxon>
    </lineage>
</organism>
<feature type="coiled-coil region" evidence="6">
    <location>
        <begin position="578"/>
        <end position="646"/>
    </location>
</feature>
<keyword evidence="3" id="KW-0805">Transcription regulation</keyword>
<dbReference type="OrthoDB" id="21060at2759"/>
<feature type="region of interest" description="Disordered" evidence="7">
    <location>
        <begin position="437"/>
        <end position="459"/>
    </location>
</feature>
<evidence type="ECO:0000259" key="8">
    <source>
        <dbReference type="Pfam" id="PF05236"/>
    </source>
</evidence>
<comment type="caution">
    <text evidence="9">The sequence shown here is derived from an EMBL/GenBank/DDBJ whole genome shotgun (WGS) entry which is preliminary data.</text>
</comment>
<dbReference type="PANTHER" id="PTHR15138">
    <property type="entry name" value="TRANSCRIPTION INITIATION FACTOR TFIID SUBUNIT 4"/>
    <property type="match status" value="1"/>
</dbReference>
<feature type="region of interest" description="Disordered" evidence="7">
    <location>
        <begin position="327"/>
        <end position="360"/>
    </location>
</feature>
<dbReference type="GO" id="GO:0016251">
    <property type="term" value="F:RNA polymerase II general transcription initiation factor activity"/>
    <property type="evidence" value="ECO:0007669"/>
    <property type="project" value="TreeGrafter"/>
</dbReference>
<dbReference type="Proteomes" id="UP000076078">
    <property type="component" value="Unassembled WGS sequence"/>
</dbReference>
<feature type="compositionally biased region" description="Polar residues" evidence="7">
    <location>
        <begin position="727"/>
        <end position="748"/>
    </location>
</feature>
<feature type="compositionally biased region" description="Polar residues" evidence="7">
    <location>
        <begin position="22"/>
        <end position="51"/>
    </location>
</feature>
<dbReference type="InterPro" id="IPR007900">
    <property type="entry name" value="TAF4_C"/>
</dbReference>
<comment type="similarity">
    <text evidence="2">Belongs to the TAF4 family.</text>
</comment>
<name>A0A151ZGM8_TIELA</name>
<dbReference type="PANTHER" id="PTHR15138:SF14">
    <property type="entry name" value="TRANSCRIPTION INITIATION FACTOR TFIID SUBUNIT 4"/>
    <property type="match status" value="1"/>
</dbReference>
<feature type="compositionally biased region" description="Polar residues" evidence="7">
    <location>
        <begin position="171"/>
        <end position="181"/>
    </location>
</feature>
<feature type="region of interest" description="Disordered" evidence="7">
    <location>
        <begin position="22"/>
        <end position="65"/>
    </location>
</feature>
<gene>
    <name evidence="9" type="ORF">DLAC_05760</name>
</gene>
<dbReference type="GO" id="GO:0003677">
    <property type="term" value="F:DNA binding"/>
    <property type="evidence" value="ECO:0007669"/>
    <property type="project" value="TreeGrafter"/>
</dbReference>